<feature type="domain" description="Lipocalin/cytosolic fatty-acid binding" evidence="9">
    <location>
        <begin position="35"/>
        <end position="157"/>
    </location>
</feature>
<dbReference type="InterPro" id="IPR022271">
    <property type="entry name" value="Lipocalin_ApoD"/>
</dbReference>
<organism evidence="10 11">
    <name type="scientific">Trichomalopsis sarcophagae</name>
    <dbReference type="NCBI Taxonomy" id="543379"/>
    <lineage>
        <taxon>Eukaryota</taxon>
        <taxon>Metazoa</taxon>
        <taxon>Ecdysozoa</taxon>
        <taxon>Arthropoda</taxon>
        <taxon>Hexapoda</taxon>
        <taxon>Insecta</taxon>
        <taxon>Pterygota</taxon>
        <taxon>Neoptera</taxon>
        <taxon>Endopterygota</taxon>
        <taxon>Hymenoptera</taxon>
        <taxon>Apocrita</taxon>
        <taxon>Proctotrupomorpha</taxon>
        <taxon>Chalcidoidea</taxon>
        <taxon>Pteromalidae</taxon>
        <taxon>Pteromalinae</taxon>
        <taxon>Trichomalopsis</taxon>
    </lineage>
</organism>
<evidence type="ECO:0000256" key="3">
    <source>
        <dbReference type="ARBA" id="ARBA00022729"/>
    </source>
</evidence>
<dbReference type="PANTHER" id="PTHR10612:SF34">
    <property type="entry name" value="APOLIPOPROTEIN D"/>
    <property type="match status" value="1"/>
</dbReference>
<dbReference type="Pfam" id="PF08212">
    <property type="entry name" value="Lipocalin_2"/>
    <property type="match status" value="1"/>
</dbReference>
<sequence>MIWPYLGFFLVGSAVAQVPFLGGCPKVETMPNFNTQKYLGEWYEAERYFAFFEFGGKCVTATYRANDNGTVSVVNRQISSLSGVASSIKGFAAQKSPERSKLSVVFPSLPVHFDAPYWILDTDYTSYAVIWSCNDFGLFSTRNAWILTREQHPAVATVEKAYQVLDKNQISRAFFVRTDQKNCPQQSQSTTESSESNQIS</sequence>
<dbReference type="OrthoDB" id="565904at2759"/>
<dbReference type="PROSITE" id="PS00213">
    <property type="entry name" value="LIPOCALIN"/>
    <property type="match status" value="1"/>
</dbReference>
<dbReference type="InterPro" id="IPR012674">
    <property type="entry name" value="Calycin"/>
</dbReference>
<dbReference type="GO" id="GO:0042246">
    <property type="term" value="P:tissue regeneration"/>
    <property type="evidence" value="ECO:0007669"/>
    <property type="project" value="InterPro"/>
</dbReference>
<keyword evidence="3 7" id="KW-0732">Signal</keyword>
<dbReference type="PRINTS" id="PR01219">
    <property type="entry name" value="APOLIPOPROTD"/>
</dbReference>
<evidence type="ECO:0000256" key="7">
    <source>
        <dbReference type="PIRNR" id="PIRNR036893"/>
    </source>
</evidence>
<dbReference type="InterPro" id="IPR000566">
    <property type="entry name" value="Lipocln_cytosolic_FA-bd_dom"/>
</dbReference>
<evidence type="ECO:0000256" key="4">
    <source>
        <dbReference type="ARBA" id="ARBA00023121"/>
    </source>
</evidence>
<dbReference type="GO" id="GO:0006869">
    <property type="term" value="P:lipid transport"/>
    <property type="evidence" value="ECO:0007669"/>
    <property type="project" value="InterPro"/>
</dbReference>
<feature type="compositionally biased region" description="Low complexity" evidence="8">
    <location>
        <begin position="185"/>
        <end position="200"/>
    </location>
</feature>
<evidence type="ECO:0000256" key="5">
    <source>
        <dbReference type="ARBA" id="ARBA00023180"/>
    </source>
</evidence>
<dbReference type="InterPro" id="IPR022272">
    <property type="entry name" value="Lipocalin_CS"/>
</dbReference>
<dbReference type="FunFam" id="2.40.128.20:FF:000026">
    <property type="entry name" value="Apolipoprotein D-like Protein"/>
    <property type="match status" value="1"/>
</dbReference>
<evidence type="ECO:0000256" key="2">
    <source>
        <dbReference type="ARBA" id="ARBA00019890"/>
    </source>
</evidence>
<dbReference type="STRING" id="543379.A0A232ERR7"/>
<proteinExistence type="inferred from homology"/>
<dbReference type="AlphaFoldDB" id="A0A232ERR7"/>
<dbReference type="SUPFAM" id="SSF50814">
    <property type="entry name" value="Lipocalins"/>
    <property type="match status" value="1"/>
</dbReference>
<evidence type="ECO:0000259" key="9">
    <source>
        <dbReference type="Pfam" id="PF08212"/>
    </source>
</evidence>
<dbReference type="PIRSF" id="PIRSF036893">
    <property type="entry name" value="Lipocalin_ApoD"/>
    <property type="match status" value="1"/>
</dbReference>
<dbReference type="GO" id="GO:0007420">
    <property type="term" value="P:brain development"/>
    <property type="evidence" value="ECO:0007669"/>
    <property type="project" value="InterPro"/>
</dbReference>
<dbReference type="Gene3D" id="2.40.128.20">
    <property type="match status" value="1"/>
</dbReference>
<dbReference type="GO" id="GO:0000302">
    <property type="term" value="P:response to reactive oxygen species"/>
    <property type="evidence" value="ECO:0007669"/>
    <property type="project" value="TreeGrafter"/>
</dbReference>
<evidence type="ECO:0000313" key="10">
    <source>
        <dbReference type="EMBL" id="OXU21045.1"/>
    </source>
</evidence>
<feature type="chain" id="PRO_5013437883" description="Apolipoprotein D" evidence="7">
    <location>
        <begin position="17"/>
        <end position="200"/>
    </location>
</feature>
<evidence type="ECO:0000256" key="1">
    <source>
        <dbReference type="ARBA" id="ARBA00006889"/>
    </source>
</evidence>
<reference evidence="10 11" key="1">
    <citation type="journal article" date="2017" name="Curr. Biol.">
        <title>The Evolution of Venom by Co-option of Single-Copy Genes.</title>
        <authorList>
            <person name="Martinson E.O."/>
            <person name="Mrinalini"/>
            <person name="Kelkar Y.D."/>
            <person name="Chang C.H."/>
            <person name="Werren J.H."/>
        </authorList>
    </citation>
    <scope>NUCLEOTIDE SEQUENCE [LARGE SCALE GENOMIC DNA]</scope>
    <source>
        <strain evidence="10 11">Alberta</strain>
        <tissue evidence="10">Whole body</tissue>
    </source>
</reference>
<evidence type="ECO:0000256" key="6">
    <source>
        <dbReference type="ARBA" id="ARBA00023283"/>
    </source>
</evidence>
<keyword evidence="6" id="KW-0873">Pyrrolidone carboxylic acid</keyword>
<feature type="signal peptide" evidence="7">
    <location>
        <begin position="1"/>
        <end position="16"/>
    </location>
</feature>
<accession>A0A232ERR7</accession>
<dbReference type="GO" id="GO:0005737">
    <property type="term" value="C:cytoplasm"/>
    <property type="evidence" value="ECO:0007669"/>
    <property type="project" value="TreeGrafter"/>
</dbReference>
<dbReference type="PANTHER" id="PTHR10612">
    <property type="entry name" value="APOLIPOPROTEIN D"/>
    <property type="match status" value="1"/>
</dbReference>
<gene>
    <name evidence="10" type="ORF">TSAR_014816</name>
</gene>
<keyword evidence="4" id="KW-0446">Lipid-binding</keyword>
<evidence type="ECO:0000256" key="8">
    <source>
        <dbReference type="SAM" id="MobiDB-lite"/>
    </source>
</evidence>
<comment type="caution">
    <text evidence="10">The sequence shown here is derived from an EMBL/GenBank/DDBJ whole genome shotgun (WGS) entry which is preliminary data.</text>
</comment>
<keyword evidence="11" id="KW-1185">Reference proteome</keyword>
<dbReference type="EMBL" id="NNAY01002561">
    <property type="protein sequence ID" value="OXU21045.1"/>
    <property type="molecule type" value="Genomic_DNA"/>
</dbReference>
<evidence type="ECO:0000313" key="11">
    <source>
        <dbReference type="Proteomes" id="UP000215335"/>
    </source>
</evidence>
<feature type="region of interest" description="Disordered" evidence="8">
    <location>
        <begin position="181"/>
        <end position="200"/>
    </location>
</feature>
<dbReference type="Proteomes" id="UP000215335">
    <property type="component" value="Unassembled WGS sequence"/>
</dbReference>
<comment type="similarity">
    <text evidence="1 7">Belongs to the calycin superfamily. Lipocalin family.</text>
</comment>
<keyword evidence="5" id="KW-0325">Glycoprotein</keyword>
<dbReference type="InterPro" id="IPR002969">
    <property type="entry name" value="ApolipopD"/>
</dbReference>
<dbReference type="CDD" id="cd19437">
    <property type="entry name" value="lipocalin_apoD-like"/>
    <property type="match status" value="1"/>
</dbReference>
<name>A0A232ERR7_9HYME</name>
<protein>
    <recommendedName>
        <fullName evidence="2">Apolipoprotein D</fullName>
    </recommendedName>
</protein>
<dbReference type="GO" id="GO:0006629">
    <property type="term" value="P:lipid metabolic process"/>
    <property type="evidence" value="ECO:0007669"/>
    <property type="project" value="TreeGrafter"/>
</dbReference>
<dbReference type="GO" id="GO:0008289">
    <property type="term" value="F:lipid binding"/>
    <property type="evidence" value="ECO:0007669"/>
    <property type="project" value="UniProtKB-KW"/>
</dbReference>